<sequence length="162" mass="18070">MQRRLAVKPHIARHFALGIALMGLTLTFLAATLLVFPYKLAANPEVQGELLYDLLGSLEYSANGRFEVIDDPIMRHKLAGLLMNNRLNGREGVAYILNLGNGKIVWSAAATSLRVDGLGVNDSYLMQFTHTPTHQLAVQNFWLKDVGKVRLEFRMVVALPIR</sequence>
<keyword evidence="1" id="KW-0472">Membrane</keyword>
<evidence type="ECO:0000256" key="1">
    <source>
        <dbReference type="SAM" id="Phobius"/>
    </source>
</evidence>
<organism evidence="2 3">
    <name type="scientific">Thiothrix litoralis</name>
    <dbReference type="NCBI Taxonomy" id="2891210"/>
    <lineage>
        <taxon>Bacteria</taxon>
        <taxon>Pseudomonadati</taxon>
        <taxon>Pseudomonadota</taxon>
        <taxon>Gammaproteobacteria</taxon>
        <taxon>Thiotrichales</taxon>
        <taxon>Thiotrichaceae</taxon>
        <taxon>Thiothrix</taxon>
    </lineage>
</organism>
<evidence type="ECO:0000313" key="3">
    <source>
        <dbReference type="Proteomes" id="UP000672039"/>
    </source>
</evidence>
<dbReference type="EMBL" id="CP072801">
    <property type="protein sequence ID" value="QTR46924.1"/>
    <property type="molecule type" value="Genomic_DNA"/>
</dbReference>
<dbReference type="RefSeq" id="WP_210223239.1">
    <property type="nucleotide sequence ID" value="NZ_CP072801.1"/>
</dbReference>
<keyword evidence="1" id="KW-0812">Transmembrane</keyword>
<reference evidence="2 3" key="1">
    <citation type="submission" date="2021-04" db="EMBL/GenBank/DDBJ databases">
        <title>Genomics, taxonomy and metabolism of representatives of sulfur bacteria of the genus Thiothrix: Thiothrix fructosivorans QT, Thiothrix unzii A1T and three new species, Thiothrix subterranea sp. nov., Thiothrix litoralis sp. nov. and 'Candidatus Thiothrix anitrata' sp. nov.</title>
        <authorList>
            <person name="Ravin N.V."/>
            <person name="Smolyakov D."/>
            <person name="Rudenko T.S."/>
            <person name="Mardanov A.V."/>
            <person name="Beletsky A.V."/>
            <person name="Markov N.D."/>
            <person name="Fomenkov A.I."/>
            <person name="Roberts R.J."/>
            <person name="Karnachuk O.V."/>
            <person name="Novikov A."/>
            <person name="Grabovich M.Y."/>
        </authorList>
    </citation>
    <scope>NUCLEOTIDE SEQUENCE [LARGE SCALE GENOMIC DNA]</scope>
    <source>
        <strain evidence="2 3">AS</strain>
    </source>
</reference>
<accession>A0ABX7WT99</accession>
<dbReference type="Proteomes" id="UP000672039">
    <property type="component" value="Chromosome"/>
</dbReference>
<protein>
    <submittedName>
        <fullName evidence="2">Uncharacterized protein</fullName>
    </submittedName>
</protein>
<gene>
    <name evidence="2" type="ORF">J9253_02980</name>
</gene>
<keyword evidence="3" id="KW-1185">Reference proteome</keyword>
<proteinExistence type="predicted"/>
<keyword evidence="1" id="KW-1133">Transmembrane helix</keyword>
<evidence type="ECO:0000313" key="2">
    <source>
        <dbReference type="EMBL" id="QTR46924.1"/>
    </source>
</evidence>
<name>A0ABX7WT99_9GAMM</name>
<feature type="transmembrane region" description="Helical" evidence="1">
    <location>
        <begin position="12"/>
        <end position="36"/>
    </location>
</feature>